<dbReference type="Pfam" id="PF07727">
    <property type="entry name" value="RVT_2"/>
    <property type="match status" value="1"/>
</dbReference>
<gene>
    <name evidence="6" type="ORF">Tci_307069</name>
</gene>
<dbReference type="GO" id="GO:0015074">
    <property type="term" value="P:DNA integration"/>
    <property type="evidence" value="ECO:0007669"/>
    <property type="project" value="InterPro"/>
</dbReference>
<dbReference type="GO" id="GO:0003676">
    <property type="term" value="F:nucleic acid binding"/>
    <property type="evidence" value="ECO:0007669"/>
    <property type="project" value="InterPro"/>
</dbReference>
<feature type="region of interest" description="Disordered" evidence="4">
    <location>
        <begin position="1194"/>
        <end position="1228"/>
    </location>
</feature>
<dbReference type="EMBL" id="BKCJ010103274">
    <property type="protein sequence ID" value="GEX35094.1"/>
    <property type="molecule type" value="Genomic_DNA"/>
</dbReference>
<organism evidence="6">
    <name type="scientific">Tanacetum cinerariifolium</name>
    <name type="common">Dalmatian daisy</name>
    <name type="synonym">Chrysanthemum cinerariifolium</name>
    <dbReference type="NCBI Taxonomy" id="118510"/>
    <lineage>
        <taxon>Eukaryota</taxon>
        <taxon>Viridiplantae</taxon>
        <taxon>Streptophyta</taxon>
        <taxon>Embryophyta</taxon>
        <taxon>Tracheophyta</taxon>
        <taxon>Spermatophyta</taxon>
        <taxon>Magnoliopsida</taxon>
        <taxon>eudicotyledons</taxon>
        <taxon>Gunneridae</taxon>
        <taxon>Pentapetalae</taxon>
        <taxon>asterids</taxon>
        <taxon>campanulids</taxon>
        <taxon>Asterales</taxon>
        <taxon>Asteraceae</taxon>
        <taxon>Asteroideae</taxon>
        <taxon>Anthemideae</taxon>
        <taxon>Anthemidinae</taxon>
        <taxon>Tanacetum</taxon>
    </lineage>
</organism>
<evidence type="ECO:0000259" key="5">
    <source>
        <dbReference type="PROSITE" id="PS50994"/>
    </source>
</evidence>
<keyword evidence="1" id="KW-0479">Metal-binding</keyword>
<proteinExistence type="predicted"/>
<name>A0A699H555_TANCI</name>
<sequence>MAMLTMRARRFLKNTGRKLNLNRNDIVAFDKTKVECFNFHKRGHFVRECRAPRAHDNMDKESIRRNMLVETTNSSALVSCDGLGGYDWSDQAKKGPNYALMAYFTSSSDSENLNKLIDSQIVDNCKKGLGYNAVPPPHTGLFMSHKPDLSYIGLEEFTSEPIVETLNAKTSEDVPKVVKKDNGTPIIKDWKSDDEDESRACPISHIMKKLMKDVLPLEVTPKEGKSLAKLTDENHVLLRVPRKNNMYSVDLKNIIPKGGLTCLFAKATSDESRLWHRRLGHLNFKTMNKLVKANLVRGLPSKNFEIEQTCVACQKGKQHKASCKTKTKNSITLPLHMLHMDLFGPTFVKSLMKKIYCLVVTDDYSRFTWVFFLSTKDETSGILKSFITRVENLVDHKVKVIRCDNRTGFKNRDMNQFCEMTGIMRQYSVARTPHKLLQVHTLMVMQTADLPFLQEPKSSQDVGCKPSNDAGKKVIEVPRQENKCKDQEEKGSVNNTNRVNDVSSTVNAASNKVNVVGRKSSIPNMPELEDISIFEDSNEDVFGVEADLHNLESTFQVYPILITRIHKDHPLKQVIGDLHSAPQTRRMLKNLEVVFLMERIKEEVYVYQPLGFEDLNFPDRVYKVEKALYCLHQAPRAWYETLSTYLLDNRFQRGKNDKTLFIRRHKGDIILVQVYVDDIIFGLTKKELYTSFEKLMHEKFQMSSMGELTFLLRLQVKQKTDGIFISQDKYVAEILKSDYARATLDRKSTTGGCQFLGCRLISWQFKKQTMVANSITKAEYVAASSCHGQFWTIVKSKTVNGEVQIHALVDGMKCLSPNQTAWNEFSSTIASAIICLGFSGKETPLFPSMVGPKQVQIGKGSAQPTNTQHTPTLDMPPPKPKKTQKPRQPKRKTTKVPQPSESTDIITYEAVYKEGVIVWQHLMSQVPKELVQVMVLGAKTPWGYLCSLSIMSSDLLLKVLDLEDELKRTKTSQQTKIDGLERRVKKLEKKHRSRTHKLNRLYKVSLIPKVIRSSDDEALDKEDTSKQGRIDEIDINEDNALVSIHDDELQDEGIKDLEEEEVVEVVTTAKMLIDTVVDVVQVTTAIADIPVSAAKTIVTTTLTITAESTKINVKVTQEKRRKFFAAKRDKEKRNKPPTKAQQRSIMSANLKNMNGWKIKNLKTKSFTEIQELFDNEMKRINTFAEFRTQVVKGSTKKDKAETAQESGSKREGDELKQERSKKQKVEDDKQSEELKKCLEIIPDDGDDVTIDATHLSSISPTIVDYKIYKQGKKNYFQIFKADGNSQMYLNFSKLLKNFDREDMEVLWRLVKDIFVKTKPVDNMDSFLLHTLKTMFKHHVKDNVWKNQQGLTKVMAASVIAILLLFLPLSLLSLRVLNLVDYSSSDSDPSEDSLPPAPELRLVSPFLCFDDSKVDKKSKPTEQRPERHESLAVHDVMVSRWRDRVTFHSSGFDASGQTHSGPSTRVASCRLVYPPVMTLQYSKTISQKIQILTTSVLLSTPILRSIAPTHDDLLPPHKRFKDSYTPEDSKEEHIKIGTADAETVVDLGIGDGVDTEDGIGMGVEIAASDSREDGEEFEVPLDRITEFDKAQRQLEAGQLMASEERDMTITRFKMTPKAIEELIAQRVVEALAKYEATRAANALKAESQIQNGNDGNNGRVYVGPHPLCNKLKLHNVRPCTLKCGCCGKIGHLSSGERAGLTDRIRRLGLENLKVRALLCIERDRVDGLHHHMALSQEEFRQIRRDRDDAQRRLRRLKLFVERHLAFCP</sequence>
<reference evidence="6" key="1">
    <citation type="journal article" date="2019" name="Sci. Rep.">
        <title>Draft genome of Tanacetum cinerariifolium, the natural source of mosquito coil.</title>
        <authorList>
            <person name="Yamashiro T."/>
            <person name="Shiraishi A."/>
            <person name="Satake H."/>
            <person name="Nakayama K."/>
        </authorList>
    </citation>
    <scope>NUCLEOTIDE SEQUENCE</scope>
</reference>
<protein>
    <submittedName>
        <fullName evidence="6">Putative ribonuclease H-like domain-containing protein</fullName>
    </submittedName>
</protein>
<comment type="caution">
    <text evidence="6">The sequence shown here is derived from an EMBL/GenBank/DDBJ whole genome shotgun (WGS) entry which is preliminary data.</text>
</comment>
<dbReference type="GO" id="GO:0046872">
    <property type="term" value="F:metal ion binding"/>
    <property type="evidence" value="ECO:0007669"/>
    <property type="project" value="UniProtKB-KW"/>
</dbReference>
<dbReference type="Pfam" id="PF13976">
    <property type="entry name" value="gag_pre-integrs"/>
    <property type="match status" value="1"/>
</dbReference>
<dbReference type="GO" id="GO:0016787">
    <property type="term" value="F:hydrolase activity"/>
    <property type="evidence" value="ECO:0007669"/>
    <property type="project" value="UniProtKB-KW"/>
</dbReference>
<dbReference type="PANTHER" id="PTHR42648:SF32">
    <property type="entry name" value="RIBONUCLEASE H-LIKE DOMAIN, GAG-PRE-INTEGRASE DOMAIN PROTEIN-RELATED"/>
    <property type="match status" value="1"/>
</dbReference>
<feature type="coiled-coil region" evidence="3">
    <location>
        <begin position="963"/>
        <end position="997"/>
    </location>
</feature>
<dbReference type="PROSITE" id="PS50994">
    <property type="entry name" value="INTEGRASE"/>
    <property type="match status" value="1"/>
</dbReference>
<keyword evidence="2" id="KW-0378">Hydrolase</keyword>
<dbReference type="Gene3D" id="3.30.420.10">
    <property type="entry name" value="Ribonuclease H-like superfamily/Ribonuclease H"/>
    <property type="match status" value="1"/>
</dbReference>
<dbReference type="Pfam" id="PF00665">
    <property type="entry name" value="rve"/>
    <property type="match status" value="1"/>
</dbReference>
<feature type="domain" description="Integrase catalytic" evidence="5">
    <location>
        <begin position="330"/>
        <end position="433"/>
    </location>
</feature>
<evidence type="ECO:0000256" key="2">
    <source>
        <dbReference type="ARBA" id="ARBA00022801"/>
    </source>
</evidence>
<dbReference type="InterPro" id="IPR025724">
    <property type="entry name" value="GAG-pre-integrase_dom"/>
</dbReference>
<dbReference type="InterPro" id="IPR039537">
    <property type="entry name" value="Retrotran_Ty1/copia-like"/>
</dbReference>
<dbReference type="PANTHER" id="PTHR42648">
    <property type="entry name" value="TRANSPOSASE, PUTATIVE-RELATED"/>
    <property type="match status" value="1"/>
</dbReference>
<feature type="region of interest" description="Disordered" evidence="4">
    <location>
        <begin position="852"/>
        <end position="900"/>
    </location>
</feature>
<accession>A0A699H555</accession>
<dbReference type="CDD" id="cd09272">
    <property type="entry name" value="RNase_HI_RT_Ty1"/>
    <property type="match status" value="1"/>
</dbReference>
<evidence type="ECO:0000313" key="6">
    <source>
        <dbReference type="EMBL" id="GEX35094.1"/>
    </source>
</evidence>
<feature type="compositionally biased region" description="Basic residues" evidence="4">
    <location>
        <begin position="879"/>
        <end position="894"/>
    </location>
</feature>
<keyword evidence="3" id="KW-0175">Coiled coil</keyword>
<evidence type="ECO:0000256" key="4">
    <source>
        <dbReference type="SAM" id="MobiDB-lite"/>
    </source>
</evidence>
<dbReference type="InterPro" id="IPR001584">
    <property type="entry name" value="Integrase_cat-core"/>
</dbReference>
<dbReference type="InterPro" id="IPR036397">
    <property type="entry name" value="RNaseH_sf"/>
</dbReference>
<dbReference type="InterPro" id="IPR013103">
    <property type="entry name" value="RVT_2"/>
</dbReference>
<feature type="compositionally biased region" description="Basic and acidic residues" evidence="4">
    <location>
        <begin position="1195"/>
        <end position="1228"/>
    </location>
</feature>
<feature type="compositionally biased region" description="Polar residues" evidence="4">
    <location>
        <begin position="862"/>
        <end position="871"/>
    </location>
</feature>
<evidence type="ECO:0000256" key="1">
    <source>
        <dbReference type="ARBA" id="ARBA00022723"/>
    </source>
</evidence>
<dbReference type="SUPFAM" id="SSF53098">
    <property type="entry name" value="Ribonuclease H-like"/>
    <property type="match status" value="1"/>
</dbReference>
<dbReference type="InterPro" id="IPR012337">
    <property type="entry name" value="RNaseH-like_sf"/>
</dbReference>
<evidence type="ECO:0000256" key="3">
    <source>
        <dbReference type="SAM" id="Coils"/>
    </source>
</evidence>